<dbReference type="PANTHER" id="PTHR43821:SF1">
    <property type="entry name" value="NAD(P)H NITROREDUCTASE YDJA-RELATED"/>
    <property type="match status" value="1"/>
</dbReference>
<dbReference type="PIRSF" id="PIRSF000232">
    <property type="entry name" value="YdjA"/>
    <property type="match status" value="1"/>
</dbReference>
<dbReference type="InterPro" id="IPR052530">
    <property type="entry name" value="NAD(P)H_nitroreductase"/>
</dbReference>
<evidence type="ECO:0000313" key="11">
    <source>
        <dbReference type="EMBL" id="RKR75323.1"/>
    </source>
</evidence>
<dbReference type="Proteomes" id="UP000280008">
    <property type="component" value="Unassembled WGS sequence"/>
</dbReference>
<evidence type="ECO:0000256" key="6">
    <source>
        <dbReference type="ARBA" id="ARBA00023027"/>
    </source>
</evidence>
<evidence type="ECO:0000256" key="9">
    <source>
        <dbReference type="SAM" id="MobiDB-lite"/>
    </source>
</evidence>
<feature type="binding site" evidence="8">
    <location>
        <position position="42"/>
    </location>
    <ligand>
        <name>FMN</name>
        <dbReference type="ChEBI" id="CHEBI:58210"/>
        <note>ligand shared between dimeric partners</note>
    </ligand>
</feature>
<evidence type="ECO:0000256" key="8">
    <source>
        <dbReference type="PIRSR" id="PIRSR000232-1"/>
    </source>
</evidence>
<dbReference type="RefSeq" id="WP_121370133.1">
    <property type="nucleotide sequence ID" value="NZ_RBKS01000001.1"/>
</dbReference>
<sequence length="183" mass="19717">MTEAPVRAAASRRRSVSKVTDSAPSHGELVELVGAASSVADHSGLRPWRIIEIRGDARLDVGRAIARAGGAEGEAFDKLAQKPLRAPLLVAVVVSRRESRKVPAWEQEATAAGVAHLLSLLLHEAGWGVMWRTGVWTRSPEVAEAHRLAPEEDLLGWLYVGEPAGDDDRERKPVDAEALISSL</sequence>
<comment type="similarity">
    <text evidence="1 7">Belongs to the nitroreductase family.</text>
</comment>
<gene>
    <name evidence="11" type="ORF">C8E83_2463</name>
</gene>
<feature type="binding site" description="in other chain" evidence="8">
    <location>
        <begin position="131"/>
        <end position="133"/>
    </location>
    <ligand>
        <name>FMN</name>
        <dbReference type="ChEBI" id="CHEBI:58210"/>
        <note>ligand shared between dimeric partners</note>
    </ligand>
</feature>
<dbReference type="EC" id="1.-.-.-" evidence="7"/>
<comment type="cofactor">
    <cofactor evidence="8">
        <name>FMN</name>
        <dbReference type="ChEBI" id="CHEBI:58210"/>
    </cofactor>
    <text evidence="8">Binds 1 FMN per subunit.</text>
</comment>
<reference evidence="11 12" key="1">
    <citation type="submission" date="2018-10" db="EMBL/GenBank/DDBJ databases">
        <title>Sequencing the genomes of 1000 actinobacteria strains.</title>
        <authorList>
            <person name="Klenk H.-P."/>
        </authorList>
    </citation>
    <scope>NUCLEOTIDE SEQUENCE [LARGE SCALE GENOMIC DNA]</scope>
    <source>
        <strain evidence="11 12">DSM 17894</strain>
    </source>
</reference>
<dbReference type="OrthoDB" id="3268470at2"/>
<dbReference type="InterPro" id="IPR000415">
    <property type="entry name" value="Nitroreductase-like"/>
</dbReference>
<evidence type="ECO:0000256" key="5">
    <source>
        <dbReference type="ARBA" id="ARBA00023002"/>
    </source>
</evidence>
<feature type="region of interest" description="Disordered" evidence="9">
    <location>
        <begin position="1"/>
        <end position="22"/>
    </location>
</feature>
<evidence type="ECO:0000256" key="4">
    <source>
        <dbReference type="ARBA" id="ARBA00022857"/>
    </source>
</evidence>
<name>A0A495IH38_9MICO</name>
<evidence type="ECO:0000256" key="2">
    <source>
        <dbReference type="ARBA" id="ARBA00022630"/>
    </source>
</evidence>
<dbReference type="PANTHER" id="PTHR43821">
    <property type="entry name" value="NAD(P)H NITROREDUCTASE YDJA-RELATED"/>
    <property type="match status" value="1"/>
</dbReference>
<keyword evidence="3 7" id="KW-0288">FMN</keyword>
<keyword evidence="2 7" id="KW-0285">Flavoprotein</keyword>
<dbReference type="SUPFAM" id="SSF55469">
    <property type="entry name" value="FMN-dependent nitroreductase-like"/>
    <property type="match status" value="1"/>
</dbReference>
<evidence type="ECO:0000259" key="10">
    <source>
        <dbReference type="Pfam" id="PF00881"/>
    </source>
</evidence>
<keyword evidence="4 7" id="KW-0521">NADP</keyword>
<evidence type="ECO:0000256" key="1">
    <source>
        <dbReference type="ARBA" id="ARBA00007118"/>
    </source>
</evidence>
<accession>A0A495IH38</accession>
<protein>
    <recommendedName>
        <fullName evidence="7">Putative NAD(P)H nitroreductase</fullName>
        <ecNumber evidence="7">1.-.-.-</ecNumber>
    </recommendedName>
</protein>
<dbReference type="EMBL" id="RBKS01000001">
    <property type="protein sequence ID" value="RKR75323.1"/>
    <property type="molecule type" value="Genomic_DNA"/>
</dbReference>
<dbReference type="InterPro" id="IPR026021">
    <property type="entry name" value="YdjA-like"/>
</dbReference>
<feature type="domain" description="Nitroreductase" evidence="10">
    <location>
        <begin position="11"/>
        <end position="161"/>
    </location>
</feature>
<dbReference type="InterPro" id="IPR029479">
    <property type="entry name" value="Nitroreductase"/>
</dbReference>
<evidence type="ECO:0000256" key="3">
    <source>
        <dbReference type="ARBA" id="ARBA00022643"/>
    </source>
</evidence>
<keyword evidence="5 7" id="KW-0560">Oxidoreductase</keyword>
<dbReference type="Gene3D" id="3.40.109.10">
    <property type="entry name" value="NADH Oxidase"/>
    <property type="match status" value="1"/>
</dbReference>
<keyword evidence="6 7" id="KW-0520">NAD</keyword>
<dbReference type="Pfam" id="PF00881">
    <property type="entry name" value="Nitroreductase"/>
    <property type="match status" value="1"/>
</dbReference>
<dbReference type="AlphaFoldDB" id="A0A495IH38"/>
<dbReference type="GO" id="GO:0016491">
    <property type="term" value="F:oxidoreductase activity"/>
    <property type="evidence" value="ECO:0007669"/>
    <property type="project" value="UniProtKB-UniRule"/>
</dbReference>
<feature type="binding site" description="in other chain" evidence="8">
    <location>
        <begin position="13"/>
        <end position="15"/>
    </location>
    <ligand>
        <name>FMN</name>
        <dbReference type="ChEBI" id="CHEBI:58210"/>
        <note>ligand shared between dimeric partners</note>
    </ligand>
</feature>
<proteinExistence type="inferred from homology"/>
<organism evidence="11 12">
    <name type="scientific">Frondihabitans australicus</name>
    <dbReference type="NCBI Taxonomy" id="386892"/>
    <lineage>
        <taxon>Bacteria</taxon>
        <taxon>Bacillati</taxon>
        <taxon>Actinomycetota</taxon>
        <taxon>Actinomycetes</taxon>
        <taxon>Micrococcales</taxon>
        <taxon>Microbacteriaceae</taxon>
        <taxon>Frondihabitans</taxon>
    </lineage>
</organism>
<comment type="caution">
    <text evidence="11">The sequence shown here is derived from an EMBL/GenBank/DDBJ whole genome shotgun (WGS) entry which is preliminary data.</text>
</comment>
<keyword evidence="12" id="KW-1185">Reference proteome</keyword>
<evidence type="ECO:0000313" key="12">
    <source>
        <dbReference type="Proteomes" id="UP000280008"/>
    </source>
</evidence>
<evidence type="ECO:0000256" key="7">
    <source>
        <dbReference type="PIRNR" id="PIRNR000232"/>
    </source>
</evidence>